<gene>
    <name evidence="1" type="ORF">SAMN05421823_11181</name>
</gene>
<dbReference type="PANTHER" id="PTHR31118:SF12">
    <property type="entry name" value="CYCLASE-LIKE PROTEIN 2"/>
    <property type="match status" value="1"/>
</dbReference>
<dbReference type="GO" id="GO:0019441">
    <property type="term" value="P:L-tryptophan catabolic process to kynurenine"/>
    <property type="evidence" value="ECO:0007669"/>
    <property type="project" value="InterPro"/>
</dbReference>
<dbReference type="Gene3D" id="3.50.30.50">
    <property type="entry name" value="Putative cyclase"/>
    <property type="match status" value="1"/>
</dbReference>
<dbReference type="OrthoDB" id="9796085at2"/>
<dbReference type="AlphaFoldDB" id="A0A1G9R9N4"/>
<evidence type="ECO:0000313" key="2">
    <source>
        <dbReference type="Proteomes" id="UP000198510"/>
    </source>
</evidence>
<accession>A0A1G9R9N4</accession>
<sequence length="270" mass="29428">MRNFLSSLLLPTVLGLGTGCTSTNPTSEAASPLTGTLVDLTYAFDDSTIYWPTEEGFVLEHGTAGYTDKGYYYTANSFRSAEHGGTHLDAPVHFAEGKQSIDAIPLERLIGPAVVVDVTESALADPDYQITIADFERWEAAHGPLPDQTIVLLRTGYGRYWPQRQRYLGTTATGPEAVAHLHFPGLHPEAARWLVTERHVKAVGLDTPSIDYGQSTLFETHQTLFQENVPAFENVAHLDQLPDRGFTVVALPMKIRGGSGGPLRIIAIVP</sequence>
<dbReference type="PROSITE" id="PS51257">
    <property type="entry name" value="PROKAR_LIPOPROTEIN"/>
    <property type="match status" value="1"/>
</dbReference>
<dbReference type="PANTHER" id="PTHR31118">
    <property type="entry name" value="CYCLASE-LIKE PROTEIN 2"/>
    <property type="match status" value="1"/>
</dbReference>
<dbReference type="STRING" id="1075417.SAMN05421823_11181"/>
<dbReference type="InterPro" id="IPR007325">
    <property type="entry name" value="KFase/CYL"/>
</dbReference>
<evidence type="ECO:0000313" key="1">
    <source>
        <dbReference type="EMBL" id="SDM19820.1"/>
    </source>
</evidence>
<protein>
    <submittedName>
        <fullName evidence="1">Kynurenine formamidase</fullName>
    </submittedName>
</protein>
<keyword evidence="2" id="KW-1185">Reference proteome</keyword>
<dbReference type="SUPFAM" id="SSF102198">
    <property type="entry name" value="Putative cyclase"/>
    <property type="match status" value="1"/>
</dbReference>
<dbReference type="RefSeq" id="WP_089686947.1">
    <property type="nucleotide sequence ID" value="NZ_FNFO01000011.1"/>
</dbReference>
<proteinExistence type="predicted"/>
<dbReference type="EMBL" id="FNFO01000011">
    <property type="protein sequence ID" value="SDM19820.1"/>
    <property type="molecule type" value="Genomic_DNA"/>
</dbReference>
<organism evidence="1 2">
    <name type="scientific">Catalinimonas alkaloidigena</name>
    <dbReference type="NCBI Taxonomy" id="1075417"/>
    <lineage>
        <taxon>Bacteria</taxon>
        <taxon>Pseudomonadati</taxon>
        <taxon>Bacteroidota</taxon>
        <taxon>Cytophagia</taxon>
        <taxon>Cytophagales</taxon>
        <taxon>Catalimonadaceae</taxon>
        <taxon>Catalinimonas</taxon>
    </lineage>
</organism>
<dbReference type="Proteomes" id="UP000198510">
    <property type="component" value="Unassembled WGS sequence"/>
</dbReference>
<dbReference type="InterPro" id="IPR037175">
    <property type="entry name" value="KFase_sf"/>
</dbReference>
<dbReference type="GO" id="GO:0004061">
    <property type="term" value="F:arylformamidase activity"/>
    <property type="evidence" value="ECO:0007669"/>
    <property type="project" value="InterPro"/>
</dbReference>
<reference evidence="1 2" key="1">
    <citation type="submission" date="2016-10" db="EMBL/GenBank/DDBJ databases">
        <authorList>
            <person name="de Groot N.N."/>
        </authorList>
    </citation>
    <scope>NUCLEOTIDE SEQUENCE [LARGE SCALE GENOMIC DNA]</scope>
    <source>
        <strain evidence="1 2">DSM 25186</strain>
    </source>
</reference>
<name>A0A1G9R9N4_9BACT</name>
<dbReference type="Pfam" id="PF04199">
    <property type="entry name" value="Cyclase"/>
    <property type="match status" value="1"/>
</dbReference>